<dbReference type="SUPFAM" id="SSF53474">
    <property type="entry name" value="alpha/beta-Hydrolases"/>
    <property type="match status" value="1"/>
</dbReference>
<dbReference type="Gene3D" id="3.40.50.1820">
    <property type="entry name" value="alpha/beta hydrolase"/>
    <property type="match status" value="1"/>
</dbReference>
<dbReference type="PANTHER" id="PTHR17630:SF44">
    <property type="entry name" value="PROTEIN AIM2"/>
    <property type="match status" value="1"/>
</dbReference>
<dbReference type="OrthoDB" id="17560at2759"/>
<keyword evidence="3" id="KW-1185">Reference proteome</keyword>
<dbReference type="InterPro" id="IPR029058">
    <property type="entry name" value="AB_hydrolase_fold"/>
</dbReference>
<dbReference type="GO" id="GO:0016787">
    <property type="term" value="F:hydrolase activity"/>
    <property type="evidence" value="ECO:0007669"/>
    <property type="project" value="InterPro"/>
</dbReference>
<protein>
    <recommendedName>
        <fullName evidence="1">Dienelactone hydrolase domain-containing protein</fullName>
    </recommendedName>
</protein>
<feature type="domain" description="Dienelactone hydrolase" evidence="1">
    <location>
        <begin position="31"/>
        <end position="243"/>
    </location>
</feature>
<evidence type="ECO:0000313" key="2">
    <source>
        <dbReference type="EMBL" id="QLG73140.1"/>
    </source>
</evidence>
<dbReference type="PANTHER" id="PTHR17630">
    <property type="entry name" value="DIENELACTONE HYDROLASE"/>
    <property type="match status" value="1"/>
</dbReference>
<dbReference type="KEGG" id="zmk:HG535_0E02240"/>
<dbReference type="GeneID" id="59236882"/>
<dbReference type="EMBL" id="CP058608">
    <property type="protein sequence ID" value="QLG73140.1"/>
    <property type="molecule type" value="Genomic_DNA"/>
</dbReference>
<accession>A0A7H9B3E6</accession>
<reference evidence="2 3" key="1">
    <citation type="submission" date="2020-07" db="EMBL/GenBank/DDBJ databases">
        <title>The yeast mating-type switching endonuclease HO is a domesticated member of an unorthodox homing genetic element family.</title>
        <authorList>
            <person name="Coughlan A.Y."/>
            <person name="Lombardi L."/>
            <person name="Braun-Galleani S."/>
            <person name="Martos A.R."/>
            <person name="Galeote V."/>
            <person name="Bigey F."/>
            <person name="Dequin S."/>
            <person name="Byrne K.P."/>
            <person name="Wolfe K.H."/>
        </authorList>
    </citation>
    <scope>NUCLEOTIDE SEQUENCE [LARGE SCALE GENOMIC DNA]</scope>
    <source>
        <strain evidence="2 3">NRRL Y-6702</strain>
    </source>
</reference>
<proteinExistence type="predicted"/>
<evidence type="ECO:0000313" key="3">
    <source>
        <dbReference type="Proteomes" id="UP000509704"/>
    </source>
</evidence>
<organism evidence="2 3">
    <name type="scientific">Zygotorulaspora mrakii</name>
    <name type="common">Zygosaccharomyces mrakii</name>
    <dbReference type="NCBI Taxonomy" id="42260"/>
    <lineage>
        <taxon>Eukaryota</taxon>
        <taxon>Fungi</taxon>
        <taxon>Dikarya</taxon>
        <taxon>Ascomycota</taxon>
        <taxon>Saccharomycotina</taxon>
        <taxon>Saccharomycetes</taxon>
        <taxon>Saccharomycetales</taxon>
        <taxon>Saccharomycetaceae</taxon>
        <taxon>Zygotorulaspora</taxon>
    </lineage>
</organism>
<dbReference type="Proteomes" id="UP000509704">
    <property type="component" value="Chromosome 5"/>
</dbReference>
<gene>
    <name evidence="2" type="ORF">HG535_0E02240</name>
</gene>
<sequence>MASNPPGPCCFKGFYHTGEPKGHHKDMYGMETYVSGNGKTDKVLVIITDVFGNKLNNTLLVADQLADAGYQVYIPDILFGDCLEKLDNTVNFQEWMTKHNKVATKSVVDKFMENLRKEFSPKFVGVIGYCFGAKYAVQQVHKTDGHADVCAIAHPSFVEIEEVEAIGKNKPILISAAESDVTFSAELRHLTEASLSKLGMRYQIDLFSGVEHGFAVRGDTSNPVVKYAKEKVLSDQVYWFNTFSRDI</sequence>
<name>A0A7H9B3E6_ZYGMR</name>
<dbReference type="InterPro" id="IPR002925">
    <property type="entry name" value="Dienelactn_hydro"/>
</dbReference>
<evidence type="ECO:0000259" key="1">
    <source>
        <dbReference type="Pfam" id="PF01738"/>
    </source>
</evidence>
<dbReference type="Pfam" id="PF01738">
    <property type="entry name" value="DLH"/>
    <property type="match status" value="1"/>
</dbReference>
<dbReference type="RefSeq" id="XP_037144867.1">
    <property type="nucleotide sequence ID" value="XM_037288972.1"/>
</dbReference>
<dbReference type="AlphaFoldDB" id="A0A7H9B3E6"/>